<dbReference type="Pfam" id="PF04397">
    <property type="entry name" value="LytTR"/>
    <property type="match status" value="1"/>
</dbReference>
<keyword evidence="3" id="KW-1185">Reference proteome</keyword>
<gene>
    <name evidence="2" type="ORF">SAMN04488559_1276</name>
</gene>
<keyword evidence="2" id="KW-0238">DNA-binding</keyword>
<protein>
    <submittedName>
        <fullName evidence="2">LytTr DNA-binding domain-containing protein</fullName>
    </submittedName>
</protein>
<dbReference type="InterPro" id="IPR007492">
    <property type="entry name" value="LytTR_DNA-bd_dom"/>
</dbReference>
<feature type="domain" description="HTH LytTR-type" evidence="1">
    <location>
        <begin position="1"/>
        <end position="54"/>
    </location>
</feature>
<evidence type="ECO:0000313" key="3">
    <source>
        <dbReference type="Proteomes" id="UP000198948"/>
    </source>
</evidence>
<evidence type="ECO:0000259" key="1">
    <source>
        <dbReference type="PROSITE" id="PS50930"/>
    </source>
</evidence>
<name>A0A1H9UDF4_9LACT</name>
<dbReference type="GO" id="GO:0003677">
    <property type="term" value="F:DNA binding"/>
    <property type="evidence" value="ECO:0007669"/>
    <property type="project" value="UniProtKB-KW"/>
</dbReference>
<dbReference type="PROSITE" id="PS50930">
    <property type="entry name" value="HTH_LYTTR"/>
    <property type="match status" value="1"/>
</dbReference>
<dbReference type="Gene3D" id="2.40.50.1020">
    <property type="entry name" value="LytTr DNA-binding domain"/>
    <property type="match status" value="1"/>
</dbReference>
<evidence type="ECO:0000313" key="2">
    <source>
        <dbReference type="EMBL" id="SES07197.1"/>
    </source>
</evidence>
<dbReference type="STRING" id="142588.SAMN04488559_1276"/>
<proteinExistence type="predicted"/>
<sequence length="62" mass="7282">MGFVRVSKSLLLNINKVDKVAMDLNMRMLAYLKNGEIIQINRSYKKQFNQVLTAYTERKESQ</sequence>
<accession>A0A1H9UDF4</accession>
<reference evidence="2 3" key="1">
    <citation type="submission" date="2016-10" db="EMBL/GenBank/DDBJ databases">
        <authorList>
            <person name="de Groot N.N."/>
        </authorList>
    </citation>
    <scope>NUCLEOTIDE SEQUENCE [LARGE SCALE GENOMIC DNA]</scope>
    <source>
        <strain evidence="2 3">DSM 13760</strain>
    </source>
</reference>
<dbReference type="EMBL" id="FOHA01000027">
    <property type="protein sequence ID" value="SES07197.1"/>
    <property type="molecule type" value="Genomic_DNA"/>
</dbReference>
<dbReference type="Proteomes" id="UP000198948">
    <property type="component" value="Unassembled WGS sequence"/>
</dbReference>
<organism evidence="2 3">
    <name type="scientific">Isobaculum melis</name>
    <dbReference type="NCBI Taxonomy" id="142588"/>
    <lineage>
        <taxon>Bacteria</taxon>
        <taxon>Bacillati</taxon>
        <taxon>Bacillota</taxon>
        <taxon>Bacilli</taxon>
        <taxon>Lactobacillales</taxon>
        <taxon>Carnobacteriaceae</taxon>
        <taxon>Isobaculum</taxon>
    </lineage>
</organism>
<dbReference type="AlphaFoldDB" id="A0A1H9UDF4"/>